<keyword evidence="4" id="KW-0235">DNA replication</keyword>
<accession>A0AAU8FVX4</accession>
<name>A0AAU8FVX4_9MICO</name>
<keyword evidence="4 8" id="KW-0269">Exonuclease</keyword>
<dbReference type="RefSeq" id="WP_353706770.1">
    <property type="nucleotide sequence ID" value="NZ_CP159290.1"/>
</dbReference>
<dbReference type="GO" id="GO:0004519">
    <property type="term" value="F:endonuclease activity"/>
    <property type="evidence" value="ECO:0007669"/>
    <property type="project" value="UniProtKB-KW"/>
</dbReference>
<comment type="function">
    <text evidence="4">SbcCD cleaves DNA hairpin structures. These structures can inhibit DNA replication and are intermediates in certain DNA recombination reactions. The complex acts as a 3'-&gt;5' double strand exonuclease that can open hairpins. It also has a 5' single-strand endonuclease activity.</text>
</comment>
<keyword evidence="4" id="KW-0255">Endonuclease</keyword>
<gene>
    <name evidence="4" type="primary">sbcD</name>
    <name evidence="8" type="ORF">ABRQ22_11115</name>
</gene>
<sequence>MRILHTSDWHLGRTLHGVDLLEHQAAHLDHLVELTRTEDVDAVVVAGDVYDRAVPPVDAVSLLSDALTRLAEHAHVVVTPGNHDSAVRLGFGDRVMRPGVHLRARLSDVGTPVVLAPRPGPRGRAAEGDASLLVYALPYLDPDTARHALAEGHDAGADRPDPSAGGARRPLARSHEAVMAAAMRRVGADLARRRAQHPSARAVVVGHAFVVGGLASESERDIRVGGVDAVPAATFGGWGVDYVALGHLHGPQRVAVPDVSRETAGHGSSSATVARYSGSPLAFSFSERHQRKSTALVDLDRLGGGAGGDPDAAVELVPAPVPRRLAEVTGTLDDLLGAAGEPHVDDWLRVVVTDAVRPAELYARVRGRFPHALQVTHRPPRPEEREVVTAVGPGRDPLDVARDFVEHVAGHAPSDAEIAVLREAFELALAEERSA</sequence>
<reference evidence="8" key="1">
    <citation type="submission" date="2024-06" db="EMBL/GenBank/DDBJ databases">
        <title>Complete genome sequence of the cellulolytic actinobacterium, Cellulosimicrobium ES-005.</title>
        <authorList>
            <person name="Matthews C.T."/>
            <person name="Underwood K.D."/>
            <person name="Ghanchi K.M."/>
            <person name="Fields S.D."/>
            <person name="Gardner S.G."/>
        </authorList>
    </citation>
    <scope>NUCLEOTIDE SEQUENCE</scope>
    <source>
        <strain evidence="8">ES-005</strain>
    </source>
</reference>
<proteinExistence type="inferred from homology"/>
<dbReference type="Pfam" id="PF12320">
    <property type="entry name" value="SbcD_C"/>
    <property type="match status" value="1"/>
</dbReference>
<dbReference type="GO" id="GO:0006260">
    <property type="term" value="P:DNA replication"/>
    <property type="evidence" value="ECO:0007669"/>
    <property type="project" value="UniProtKB-KW"/>
</dbReference>
<evidence type="ECO:0000256" key="4">
    <source>
        <dbReference type="RuleBase" id="RU363069"/>
    </source>
</evidence>
<dbReference type="InterPro" id="IPR029052">
    <property type="entry name" value="Metallo-depent_PP-like"/>
</dbReference>
<dbReference type="NCBIfam" id="TIGR00619">
    <property type="entry name" value="sbcd"/>
    <property type="match status" value="1"/>
</dbReference>
<evidence type="ECO:0000256" key="3">
    <source>
        <dbReference type="ARBA" id="ARBA00013365"/>
    </source>
</evidence>
<dbReference type="InterPro" id="IPR026843">
    <property type="entry name" value="SbcD_C"/>
</dbReference>
<dbReference type="SUPFAM" id="SSF56300">
    <property type="entry name" value="Metallo-dependent phosphatases"/>
    <property type="match status" value="1"/>
</dbReference>
<keyword evidence="4" id="KW-0540">Nuclease</keyword>
<protein>
    <recommendedName>
        <fullName evidence="3 4">Nuclease SbcCD subunit D</fullName>
    </recommendedName>
</protein>
<dbReference type="GO" id="GO:0008408">
    <property type="term" value="F:3'-5' exonuclease activity"/>
    <property type="evidence" value="ECO:0007669"/>
    <property type="project" value="InterPro"/>
</dbReference>
<dbReference type="InterPro" id="IPR004843">
    <property type="entry name" value="Calcineurin-like_PHP"/>
</dbReference>
<evidence type="ECO:0000313" key="8">
    <source>
        <dbReference type="EMBL" id="XCH28156.1"/>
    </source>
</evidence>
<evidence type="ECO:0000259" key="7">
    <source>
        <dbReference type="Pfam" id="PF12320"/>
    </source>
</evidence>
<dbReference type="PANTHER" id="PTHR30337">
    <property type="entry name" value="COMPONENT OF ATP-DEPENDENT DSDNA EXONUCLEASE"/>
    <property type="match status" value="1"/>
</dbReference>
<evidence type="ECO:0000259" key="6">
    <source>
        <dbReference type="Pfam" id="PF00149"/>
    </source>
</evidence>
<feature type="domain" description="Nuclease SbcCD subunit D C-terminal" evidence="7">
    <location>
        <begin position="322"/>
        <end position="407"/>
    </location>
</feature>
<comment type="similarity">
    <text evidence="1 4">Belongs to the SbcD family.</text>
</comment>
<evidence type="ECO:0000256" key="5">
    <source>
        <dbReference type="SAM" id="MobiDB-lite"/>
    </source>
</evidence>
<comment type="subunit">
    <text evidence="2 4">Heterodimer of SbcC and SbcD.</text>
</comment>
<keyword evidence="4" id="KW-0233">DNA recombination</keyword>
<feature type="domain" description="Calcineurin-like phosphoesterase" evidence="6">
    <location>
        <begin position="1"/>
        <end position="91"/>
    </location>
</feature>
<dbReference type="InterPro" id="IPR004593">
    <property type="entry name" value="SbcD"/>
</dbReference>
<dbReference type="Pfam" id="PF00149">
    <property type="entry name" value="Metallophos"/>
    <property type="match status" value="1"/>
</dbReference>
<feature type="region of interest" description="Disordered" evidence="5">
    <location>
        <begin position="153"/>
        <end position="173"/>
    </location>
</feature>
<evidence type="ECO:0000256" key="1">
    <source>
        <dbReference type="ARBA" id="ARBA00010555"/>
    </source>
</evidence>
<organism evidence="8">
    <name type="scientific">Cellulosimicrobium sp. ES-005</name>
    <dbReference type="NCBI Taxonomy" id="3163031"/>
    <lineage>
        <taxon>Bacteria</taxon>
        <taxon>Bacillati</taxon>
        <taxon>Actinomycetota</taxon>
        <taxon>Actinomycetes</taxon>
        <taxon>Micrococcales</taxon>
        <taxon>Promicromonosporaceae</taxon>
        <taxon>Cellulosimicrobium</taxon>
    </lineage>
</organism>
<keyword evidence="4" id="KW-0378">Hydrolase</keyword>
<dbReference type="PANTHER" id="PTHR30337:SF0">
    <property type="entry name" value="NUCLEASE SBCCD SUBUNIT D"/>
    <property type="match status" value="1"/>
</dbReference>
<dbReference type="GO" id="GO:0006310">
    <property type="term" value="P:DNA recombination"/>
    <property type="evidence" value="ECO:0007669"/>
    <property type="project" value="UniProtKB-KW"/>
</dbReference>
<dbReference type="Gene3D" id="3.60.21.10">
    <property type="match status" value="1"/>
</dbReference>
<dbReference type="EMBL" id="CP159290">
    <property type="protein sequence ID" value="XCH28156.1"/>
    <property type="molecule type" value="Genomic_DNA"/>
</dbReference>
<dbReference type="AlphaFoldDB" id="A0AAU8FVX4"/>
<evidence type="ECO:0000256" key="2">
    <source>
        <dbReference type="ARBA" id="ARBA00011322"/>
    </source>
</evidence>
<dbReference type="InterPro" id="IPR050535">
    <property type="entry name" value="DNA_Repair-Maintenance_Comp"/>
</dbReference>